<dbReference type="RefSeq" id="WP_220235684.1">
    <property type="nucleotide sequence ID" value="NZ_BAABGQ010000003.1"/>
</dbReference>
<reference evidence="2" key="1">
    <citation type="journal article" date="2019" name="Int. J. Syst. Evol. Microbiol.">
        <title>The Global Catalogue of Microorganisms (GCM) 10K type strain sequencing project: providing services to taxonomists for standard genome sequencing and annotation.</title>
        <authorList>
            <consortium name="The Broad Institute Genomics Platform"/>
            <consortium name="The Broad Institute Genome Sequencing Center for Infectious Disease"/>
            <person name="Wu L."/>
            <person name="Ma J."/>
        </authorList>
    </citation>
    <scope>NUCLEOTIDE SEQUENCE [LARGE SCALE GENOMIC DNA]</scope>
    <source>
        <strain evidence="2">JCM 17841</strain>
    </source>
</reference>
<organism evidence="1 2">
    <name type="scientific">Hymenobacter ginsengisoli</name>
    <dbReference type="NCBI Taxonomy" id="1051626"/>
    <lineage>
        <taxon>Bacteria</taxon>
        <taxon>Pseudomonadati</taxon>
        <taxon>Bacteroidota</taxon>
        <taxon>Cytophagia</taxon>
        <taxon>Cytophagales</taxon>
        <taxon>Hymenobacteraceae</taxon>
        <taxon>Hymenobacter</taxon>
    </lineage>
</organism>
<sequence>MKKYALEKTLWSTADFESMGWHDSVIYGLSLTSDFDTKESELMLDIDYIFQWNNPEPPTTHYTFWVAPCTLVFKNVLNIHFEMETSLVLSPEMEISDINRLEEIDRGEAFPRATKWQVELQNGDLFFEADGFEQYVRQLPSYSEGQRLSLTVRGGISFEKVQATR</sequence>
<dbReference type="EMBL" id="BAABGQ010000003">
    <property type="protein sequence ID" value="GAA4494196.1"/>
    <property type="molecule type" value="Genomic_DNA"/>
</dbReference>
<comment type="caution">
    <text evidence="1">The sequence shown here is derived from an EMBL/GenBank/DDBJ whole genome shotgun (WGS) entry which is preliminary data.</text>
</comment>
<proteinExistence type="predicted"/>
<evidence type="ECO:0000313" key="1">
    <source>
        <dbReference type="EMBL" id="GAA4494196.1"/>
    </source>
</evidence>
<accession>A0ABP8Q0D8</accession>
<dbReference type="Proteomes" id="UP001501243">
    <property type="component" value="Unassembled WGS sequence"/>
</dbReference>
<keyword evidence="2" id="KW-1185">Reference proteome</keyword>
<protein>
    <submittedName>
        <fullName evidence="1">Uncharacterized protein</fullName>
    </submittedName>
</protein>
<evidence type="ECO:0000313" key="2">
    <source>
        <dbReference type="Proteomes" id="UP001501243"/>
    </source>
</evidence>
<gene>
    <name evidence="1" type="ORF">GCM10023172_03920</name>
</gene>
<name>A0ABP8Q0D8_9BACT</name>